<accession>A0A5B7X5V4</accession>
<sequence length="201" mass="23490">MIKTGNDYGEPEFIEFCDNQILHFHITSKNEDGMLEKIQFRKENLSETKLKILNEDRIRIFGLGKIHTVVSETDSTTEEVEISTDYVKIKPTITSFSKEEILKMEFKAEWNREKFPIIFNRDLDSLPLKEIKKRLNREGRKILLEDLQGTYFASIFNDGRRETLIGIKEITREKAILFGFPGEPFEVTAYSSKKTKQNNSK</sequence>
<dbReference type="KEGG" id="afla:FHG64_15980"/>
<proteinExistence type="predicted"/>
<dbReference type="Proteomes" id="UP000309016">
    <property type="component" value="Chromosome"/>
</dbReference>
<dbReference type="OrthoDB" id="1451537at2"/>
<name>A0A5B7X5V4_9FLAO</name>
<evidence type="ECO:0000313" key="1">
    <source>
        <dbReference type="EMBL" id="QCY70767.1"/>
    </source>
</evidence>
<organism evidence="1 2">
    <name type="scientific">Antarcticibacterium flavum</name>
    <dbReference type="NCBI Taxonomy" id="2058175"/>
    <lineage>
        <taxon>Bacteria</taxon>
        <taxon>Pseudomonadati</taxon>
        <taxon>Bacteroidota</taxon>
        <taxon>Flavobacteriia</taxon>
        <taxon>Flavobacteriales</taxon>
        <taxon>Flavobacteriaceae</taxon>
        <taxon>Antarcticibacterium</taxon>
    </lineage>
</organism>
<evidence type="ECO:0000313" key="2">
    <source>
        <dbReference type="Proteomes" id="UP000309016"/>
    </source>
</evidence>
<dbReference type="EMBL" id="CP040812">
    <property type="protein sequence ID" value="QCY70767.1"/>
    <property type="molecule type" value="Genomic_DNA"/>
</dbReference>
<reference evidence="1 2" key="1">
    <citation type="submission" date="2019-06" db="EMBL/GenBank/DDBJ databases">
        <title>Complete genome sequence of Antarcticibacterium flavum KCTC 52984T from an Antarctic marine sediment.</title>
        <authorList>
            <person name="Lee Y.M."/>
            <person name="Shin S.C."/>
        </authorList>
    </citation>
    <scope>NUCLEOTIDE SEQUENCE [LARGE SCALE GENOMIC DNA]</scope>
    <source>
        <strain evidence="1 2">KCTC 52984</strain>
    </source>
</reference>
<dbReference type="RefSeq" id="WP_139067326.1">
    <property type="nucleotide sequence ID" value="NZ_CP040812.1"/>
</dbReference>
<dbReference type="AlphaFoldDB" id="A0A5B7X5V4"/>
<protein>
    <submittedName>
        <fullName evidence="1">Uncharacterized protein</fullName>
    </submittedName>
</protein>
<gene>
    <name evidence="1" type="ORF">FHG64_15980</name>
</gene>
<keyword evidence="2" id="KW-1185">Reference proteome</keyword>